<dbReference type="Proteomes" id="UP000029273">
    <property type="component" value="Unassembled WGS sequence"/>
</dbReference>
<evidence type="ECO:0000259" key="1">
    <source>
        <dbReference type="Pfam" id="PF01370"/>
    </source>
</evidence>
<dbReference type="GO" id="GO:0005737">
    <property type="term" value="C:cytoplasm"/>
    <property type="evidence" value="ECO:0007669"/>
    <property type="project" value="TreeGrafter"/>
</dbReference>
<dbReference type="AlphaFoldDB" id="A0A1A6C4U8"/>
<dbReference type="InterPro" id="IPR051783">
    <property type="entry name" value="NAD(P)-dependent_oxidoreduct"/>
</dbReference>
<organism evidence="3 4">
    <name type="scientific">Acidihalobacter prosperus</name>
    <dbReference type="NCBI Taxonomy" id="160660"/>
    <lineage>
        <taxon>Bacteria</taxon>
        <taxon>Pseudomonadati</taxon>
        <taxon>Pseudomonadota</taxon>
        <taxon>Gammaproteobacteria</taxon>
        <taxon>Chromatiales</taxon>
        <taxon>Ectothiorhodospiraceae</taxon>
        <taxon>Acidihalobacter</taxon>
    </lineage>
</organism>
<feature type="domain" description="RCK N-terminal" evidence="2">
    <location>
        <begin position="5"/>
        <end position="53"/>
    </location>
</feature>
<dbReference type="GO" id="GO:0006813">
    <property type="term" value="P:potassium ion transport"/>
    <property type="evidence" value="ECO:0007669"/>
    <property type="project" value="InterPro"/>
</dbReference>
<dbReference type="Gene3D" id="3.40.50.720">
    <property type="entry name" value="NAD(P)-binding Rossmann-like Domain"/>
    <property type="match status" value="1"/>
</dbReference>
<sequence length="297" mass="32291">MTTTLIIGCGYVGTRVAQRLRAQPGHTVVATTQRPERAERLRDLGVEAVALDLDGDDIAGLPLPEPPYRLLYLVAPPPQGEVDTRLQRVLRHLADHAPTHTVYVGTTGIYGNQDGRWVDEQTAPKPASARAYRRLDAESRFTAWCAASGSSLTRLRVAGIYGPDRLPLDRIRQGQPIVIPAQAPWSNRIQVEDLATVCLAALSRTGQNELFNVTDGNPSSTSAYVLAVADACGLAPPPCIPLAQAIRHASPAGLSYLTESRRIDIRRLRDALGFTPQYPDVTAYLAENRLDPGYLAK</sequence>
<accession>A0A1A6C4U8</accession>
<dbReference type="RefSeq" id="WP_038087745.1">
    <property type="nucleotide sequence ID" value="NZ_JQSG02000003.1"/>
</dbReference>
<name>A0A1A6C4U8_9GAMM</name>
<keyword evidence="4" id="KW-1185">Reference proteome</keyword>
<feature type="domain" description="NAD-dependent epimerase/dehydratase" evidence="1">
    <location>
        <begin position="87"/>
        <end position="213"/>
    </location>
</feature>
<dbReference type="EMBL" id="JQSG02000003">
    <property type="protein sequence ID" value="OBS09583.1"/>
    <property type="molecule type" value="Genomic_DNA"/>
</dbReference>
<protein>
    <submittedName>
        <fullName evidence="3">NAD(P)-dependent oxidoreductase</fullName>
    </submittedName>
</protein>
<dbReference type="SUPFAM" id="SSF51735">
    <property type="entry name" value="NAD(P)-binding Rossmann-fold domains"/>
    <property type="match status" value="1"/>
</dbReference>
<dbReference type="Pfam" id="PF02254">
    <property type="entry name" value="TrkA_N"/>
    <property type="match status" value="1"/>
</dbReference>
<proteinExistence type="predicted"/>
<evidence type="ECO:0000259" key="2">
    <source>
        <dbReference type="Pfam" id="PF02254"/>
    </source>
</evidence>
<evidence type="ECO:0000313" key="3">
    <source>
        <dbReference type="EMBL" id="OBS09583.1"/>
    </source>
</evidence>
<dbReference type="CDD" id="cd05266">
    <property type="entry name" value="SDR_a4"/>
    <property type="match status" value="1"/>
</dbReference>
<dbReference type="PANTHER" id="PTHR48079:SF6">
    <property type="entry name" value="NAD(P)-BINDING DOMAIN-CONTAINING PROTEIN-RELATED"/>
    <property type="match status" value="1"/>
</dbReference>
<dbReference type="InterPro" id="IPR001509">
    <property type="entry name" value="Epimerase_deHydtase"/>
</dbReference>
<dbReference type="Pfam" id="PF01370">
    <property type="entry name" value="Epimerase"/>
    <property type="match status" value="1"/>
</dbReference>
<dbReference type="GO" id="GO:0004029">
    <property type="term" value="F:aldehyde dehydrogenase (NAD+) activity"/>
    <property type="evidence" value="ECO:0007669"/>
    <property type="project" value="TreeGrafter"/>
</dbReference>
<dbReference type="OrthoDB" id="9808276at2"/>
<evidence type="ECO:0000313" key="4">
    <source>
        <dbReference type="Proteomes" id="UP000029273"/>
    </source>
</evidence>
<comment type="caution">
    <text evidence="3">The sequence shown here is derived from an EMBL/GenBank/DDBJ whole genome shotgun (WGS) entry which is preliminary data.</text>
</comment>
<reference evidence="3 4" key="1">
    <citation type="journal article" date="2014" name="Genome Announc.">
        <title>Draft Genome Sequence of the Iron-Oxidizing, Acidophilic, and Halotolerant 'Thiobacillus prosperus' Type Strain DSM 5130.</title>
        <authorList>
            <person name="Ossandon F.J."/>
            <person name="Cardenas J.P."/>
            <person name="Corbett M."/>
            <person name="Quatrini R."/>
            <person name="Holmes D.S."/>
            <person name="Watkin E."/>
        </authorList>
    </citation>
    <scope>NUCLEOTIDE SEQUENCE [LARGE SCALE GENOMIC DNA]</scope>
    <source>
        <strain evidence="3 4">DSM 5130</strain>
    </source>
</reference>
<dbReference type="PANTHER" id="PTHR48079">
    <property type="entry name" value="PROTEIN YEEZ"/>
    <property type="match status" value="1"/>
</dbReference>
<dbReference type="InterPro" id="IPR003148">
    <property type="entry name" value="RCK_N"/>
</dbReference>
<dbReference type="InterPro" id="IPR036291">
    <property type="entry name" value="NAD(P)-bd_dom_sf"/>
</dbReference>
<gene>
    <name evidence="3" type="ORF">Thpro_021911</name>
</gene>